<dbReference type="GO" id="GO:0016829">
    <property type="term" value="F:lyase activity"/>
    <property type="evidence" value="ECO:0007669"/>
    <property type="project" value="InterPro"/>
</dbReference>
<feature type="domain" description="MmgE/PrpD N-terminal" evidence="2">
    <location>
        <begin position="11"/>
        <end position="254"/>
    </location>
</feature>
<dbReference type="InterPro" id="IPR042183">
    <property type="entry name" value="MmgE/PrpD_sf_1"/>
</dbReference>
<reference evidence="4 5" key="1">
    <citation type="submission" date="2019-03" db="EMBL/GenBank/DDBJ databases">
        <title>Paraburkholderia sp. 7MH5, isolated from subtropical forest soil.</title>
        <authorList>
            <person name="Gao Z.-H."/>
            <person name="Qiu L.-H."/>
        </authorList>
    </citation>
    <scope>NUCLEOTIDE SEQUENCE [LARGE SCALE GENOMIC DNA]</scope>
    <source>
        <strain evidence="4 5">7MH5</strain>
    </source>
</reference>
<dbReference type="Pfam" id="PF03972">
    <property type="entry name" value="MmgE_PrpD_N"/>
    <property type="match status" value="1"/>
</dbReference>
<proteinExistence type="inferred from homology"/>
<dbReference type="Gene3D" id="3.30.1330.120">
    <property type="entry name" value="2-methylcitrate dehydratase PrpD"/>
    <property type="match status" value="1"/>
</dbReference>
<dbReference type="InterPro" id="IPR042188">
    <property type="entry name" value="MmgE/PrpD_sf_2"/>
</dbReference>
<accession>A0A4P7D5Y8</accession>
<evidence type="ECO:0000259" key="3">
    <source>
        <dbReference type="Pfam" id="PF19305"/>
    </source>
</evidence>
<dbReference type="InterPro" id="IPR036148">
    <property type="entry name" value="MmgE/PrpD_sf"/>
</dbReference>
<dbReference type="EMBL" id="CP038150">
    <property type="protein sequence ID" value="QBR02235.1"/>
    <property type="molecule type" value="Genomic_DNA"/>
</dbReference>
<comment type="similarity">
    <text evidence="1">Belongs to the PrpD family.</text>
</comment>
<evidence type="ECO:0000313" key="4">
    <source>
        <dbReference type="EMBL" id="QBR02235.1"/>
    </source>
</evidence>
<dbReference type="Pfam" id="PF19305">
    <property type="entry name" value="MmgE_PrpD_C"/>
    <property type="match status" value="1"/>
</dbReference>
<dbReference type="SUPFAM" id="SSF103378">
    <property type="entry name" value="2-methylcitrate dehydratase PrpD"/>
    <property type="match status" value="1"/>
</dbReference>
<sequence>MRTAQPSTSEILAQFACSFDPSRVSEGHLSVCARAIADTFAVCVAGSKEPAATRVKNYLHGLSGDFSGAQKARLWGLGVATTVEEAALYNGVAAHVLDFDDASSSMGGHPSVALLPALIALAESRDISGLRLASSYVVGYEIASKLGSALSKTHYDRGWHMTSSVGTVAAAAACAHLLALDFDQTVSAIGLAVSQTAGTRQSFGFDAKSFQAGQCGAAALRATLLAEQGFTASPLAMDGQAGYTRLYSESENISMALVSLNTAPLEIDRVGVEIKKYPACYAVHRPLDGLFDLKREFGFGLDDVEIIDIRTSYGTLSPLLRRLPENGIEGKFSMEYALAAALEDDAIRLSTFTDEAVRRPQLRKVMACVKAHEAPGEITPRWAEISVTLRDGRSVSRRVDTLRGDASNPLADEDLLAKLADCLAWANSPIDARALYRGAKMIGTASVRDVLNAIERNNT</sequence>
<evidence type="ECO:0000256" key="1">
    <source>
        <dbReference type="ARBA" id="ARBA00006174"/>
    </source>
</evidence>
<keyword evidence="5" id="KW-1185">Reference proteome</keyword>
<dbReference type="Gene3D" id="1.10.4100.10">
    <property type="entry name" value="2-methylcitrate dehydratase PrpD"/>
    <property type="match status" value="1"/>
</dbReference>
<dbReference type="InterPro" id="IPR005656">
    <property type="entry name" value="MmgE_PrpD"/>
</dbReference>
<dbReference type="AlphaFoldDB" id="A0A4P7D5Y8"/>
<evidence type="ECO:0000259" key="2">
    <source>
        <dbReference type="Pfam" id="PF03972"/>
    </source>
</evidence>
<dbReference type="InterPro" id="IPR045336">
    <property type="entry name" value="MmgE_PrpD_N"/>
</dbReference>
<dbReference type="PANTHER" id="PTHR16943:SF8">
    <property type="entry name" value="2-METHYLCITRATE DEHYDRATASE"/>
    <property type="match status" value="1"/>
</dbReference>
<dbReference type="OrthoDB" id="8680281at2"/>
<evidence type="ECO:0000313" key="5">
    <source>
        <dbReference type="Proteomes" id="UP000295727"/>
    </source>
</evidence>
<dbReference type="RefSeq" id="WP_134757663.1">
    <property type="nucleotide sequence ID" value="NZ_CP038150.1"/>
</dbReference>
<gene>
    <name evidence="4" type="ORF">E1956_34640</name>
</gene>
<dbReference type="InterPro" id="IPR045337">
    <property type="entry name" value="MmgE_PrpD_C"/>
</dbReference>
<protein>
    <submittedName>
        <fullName evidence="4">MmgE/PrpD family protein</fullName>
    </submittedName>
</protein>
<organism evidence="4 5">
    <name type="scientific">Paraburkholderia pallida</name>
    <dbReference type="NCBI Taxonomy" id="2547399"/>
    <lineage>
        <taxon>Bacteria</taxon>
        <taxon>Pseudomonadati</taxon>
        <taxon>Pseudomonadota</taxon>
        <taxon>Betaproteobacteria</taxon>
        <taxon>Burkholderiales</taxon>
        <taxon>Burkholderiaceae</taxon>
        <taxon>Paraburkholderia</taxon>
    </lineage>
</organism>
<feature type="domain" description="MmgE/PrpD C-terminal" evidence="3">
    <location>
        <begin position="277"/>
        <end position="425"/>
    </location>
</feature>
<dbReference type="Proteomes" id="UP000295727">
    <property type="component" value="Chromosome 3"/>
</dbReference>
<dbReference type="KEGG" id="ppai:E1956_34640"/>
<dbReference type="PANTHER" id="PTHR16943">
    <property type="entry name" value="2-METHYLCITRATE DEHYDRATASE-RELATED"/>
    <property type="match status" value="1"/>
</dbReference>
<name>A0A4P7D5Y8_9BURK</name>